<reference evidence="1 2" key="1">
    <citation type="submission" date="2020-12" db="EMBL/GenBank/DDBJ databases">
        <title>FDA dAtabase for Regulatory Grade micrObial Sequences (FDA-ARGOS): Supporting development and validation of Infectious Disease Dx tests.</title>
        <authorList>
            <person name="Sproer C."/>
            <person name="Gronow S."/>
            <person name="Severitt S."/>
            <person name="Schroder I."/>
            <person name="Tallon L."/>
            <person name="Sadzewicz L."/>
            <person name="Zhao X."/>
            <person name="Boylan J."/>
            <person name="Ott S."/>
            <person name="Bowen H."/>
            <person name="Vavikolanu K."/>
            <person name="Mehta A."/>
            <person name="Aluvathingal J."/>
            <person name="Nadendla S."/>
            <person name="Lowell S."/>
            <person name="Myers T."/>
            <person name="Yan Y."/>
            <person name="Sichtig H."/>
        </authorList>
    </citation>
    <scope>NUCLEOTIDE SEQUENCE [LARGE SCALE GENOMIC DNA]</scope>
    <source>
        <strain evidence="1 2">FDAARGOS_881</strain>
    </source>
</reference>
<name>A0A7T3E6Z6_SPHPI</name>
<organism evidence="1 2">
    <name type="scientific">Sphingomonas paucimobilis</name>
    <name type="common">Pseudomonas paucimobilis</name>
    <dbReference type="NCBI Taxonomy" id="13689"/>
    <lineage>
        <taxon>Bacteria</taxon>
        <taxon>Pseudomonadati</taxon>
        <taxon>Pseudomonadota</taxon>
        <taxon>Alphaproteobacteria</taxon>
        <taxon>Sphingomonadales</taxon>
        <taxon>Sphingomonadaceae</taxon>
        <taxon>Sphingomonas</taxon>
    </lineage>
</organism>
<accession>A0A7T3E6Z6</accession>
<dbReference type="AlphaFoldDB" id="A0A7T3E6Z6"/>
<evidence type="ECO:0000313" key="2">
    <source>
        <dbReference type="Proteomes" id="UP000594836"/>
    </source>
</evidence>
<dbReference type="EMBL" id="CP065713">
    <property type="protein sequence ID" value="QPT09884.1"/>
    <property type="molecule type" value="Genomic_DNA"/>
</dbReference>
<sequence>MSRLVILEPRLIAAAASRGTGADNLSTPNPKEVWMDSATGGTVTITVDLGAAVEIDTIMLGYVRGSVAATTWSITGGLVSADQSVIQAATALRVPDVPGRSASVSHALWMGSARTVRYLAIALTHPGPARLSAGVLVIGKAFSPELGQDWGSGRQPIDTGNATALPDGGFATVEGVIKSAFSCTFSDLSEAETLQLEGIAAALGTVRPGLLIEDAARSAGLIARMHYGLFGKWKPFDRRNRAQTRWDISIEQWV</sequence>
<dbReference type="RefSeq" id="WP_197939276.1">
    <property type="nucleotide sequence ID" value="NZ_CP065713.1"/>
</dbReference>
<evidence type="ECO:0000313" key="1">
    <source>
        <dbReference type="EMBL" id="QPT09884.1"/>
    </source>
</evidence>
<dbReference type="Proteomes" id="UP000594836">
    <property type="component" value="Chromosome"/>
</dbReference>
<protein>
    <submittedName>
        <fullName evidence="1">Uncharacterized protein</fullName>
    </submittedName>
</protein>
<proteinExistence type="predicted"/>
<gene>
    <name evidence="1" type="ORF">I6G38_06485</name>
</gene>